<reference evidence="2 3" key="1">
    <citation type="submission" date="2023-11" db="EMBL/GenBank/DDBJ databases">
        <authorList>
            <person name="Bao R."/>
        </authorList>
    </citation>
    <scope>NUCLEOTIDE SEQUENCE [LARGE SCALE GENOMIC DNA]</scope>
    <source>
        <strain evidence="2 3">PJ23</strain>
    </source>
</reference>
<evidence type="ECO:0000313" key="3">
    <source>
        <dbReference type="Proteomes" id="UP001274321"/>
    </source>
</evidence>
<dbReference type="RefSeq" id="WP_319845188.1">
    <property type="nucleotide sequence ID" value="NZ_JAXAFJ010000008.1"/>
</dbReference>
<dbReference type="GO" id="GO:0032259">
    <property type="term" value="P:methylation"/>
    <property type="evidence" value="ECO:0007669"/>
    <property type="project" value="UniProtKB-KW"/>
</dbReference>
<feature type="domain" description="Methyltransferase" evidence="1">
    <location>
        <begin position="42"/>
        <end position="158"/>
    </location>
</feature>
<dbReference type="SUPFAM" id="SSF53335">
    <property type="entry name" value="S-adenosyl-L-methionine-dependent methyltransferases"/>
    <property type="match status" value="1"/>
</dbReference>
<accession>A0ABU4RS11</accession>
<proteinExistence type="predicted"/>
<protein>
    <submittedName>
        <fullName evidence="2">Methyltransferase domain-containing protein</fullName>
    </submittedName>
</protein>
<sequence length="272" mass="29449">MLKDEGGAYVLGHSDRELARLERQAGFFADMTRDVLLRAGLKPGMKVLDLGCGVGDVSSIAADLVGDGGEVLGLDISPEAIGIAGRRMKATGRDHVRFEASTIEAFDRFSDFDAVIGRFILVHIPDPASLIREVAGRMRAGAILSFVEMDMSTATALPHLPLLSRNIDHICEVYRRAGRQMDMGSQLFAAFRAAGLNPDLIGFTRIGSGKEEAGFEFMAESVRSLLPFIEKLGIATPEEIGIGDLQDRLRAEASDGEYCVFYPRLIGAWASV</sequence>
<name>A0ABU4RS11_9HYPH</name>
<keyword evidence="2" id="KW-0808">Transferase</keyword>
<dbReference type="GO" id="GO:0008168">
    <property type="term" value="F:methyltransferase activity"/>
    <property type="evidence" value="ECO:0007669"/>
    <property type="project" value="UniProtKB-KW"/>
</dbReference>
<dbReference type="InterPro" id="IPR029063">
    <property type="entry name" value="SAM-dependent_MTases_sf"/>
</dbReference>
<dbReference type="Pfam" id="PF13847">
    <property type="entry name" value="Methyltransf_31"/>
    <property type="match status" value="1"/>
</dbReference>
<dbReference type="CDD" id="cd02440">
    <property type="entry name" value="AdoMet_MTases"/>
    <property type="match status" value="1"/>
</dbReference>
<dbReference type="Gene3D" id="3.40.50.150">
    <property type="entry name" value="Vaccinia Virus protein VP39"/>
    <property type="match status" value="1"/>
</dbReference>
<keyword evidence="3" id="KW-1185">Reference proteome</keyword>
<evidence type="ECO:0000313" key="2">
    <source>
        <dbReference type="EMBL" id="MDX6806968.1"/>
    </source>
</evidence>
<dbReference type="InterPro" id="IPR025714">
    <property type="entry name" value="Methyltranfer_dom"/>
</dbReference>
<dbReference type="Proteomes" id="UP001274321">
    <property type="component" value="Unassembled WGS sequence"/>
</dbReference>
<keyword evidence="2" id="KW-0489">Methyltransferase</keyword>
<evidence type="ECO:0000259" key="1">
    <source>
        <dbReference type="Pfam" id="PF13847"/>
    </source>
</evidence>
<dbReference type="EMBL" id="JAXAFJ010000008">
    <property type="protein sequence ID" value="MDX6806968.1"/>
    <property type="molecule type" value="Genomic_DNA"/>
</dbReference>
<gene>
    <name evidence="2" type="ORF">SCD90_12920</name>
</gene>
<dbReference type="PANTHER" id="PTHR43861">
    <property type="entry name" value="TRANS-ACONITATE 2-METHYLTRANSFERASE-RELATED"/>
    <property type="match status" value="1"/>
</dbReference>
<organism evidence="2 3">
    <name type="scientific">Terrihabitans rhizophilus</name>
    <dbReference type="NCBI Taxonomy" id="3092662"/>
    <lineage>
        <taxon>Bacteria</taxon>
        <taxon>Pseudomonadati</taxon>
        <taxon>Pseudomonadota</taxon>
        <taxon>Alphaproteobacteria</taxon>
        <taxon>Hyphomicrobiales</taxon>
        <taxon>Terrihabitans</taxon>
    </lineage>
</organism>
<comment type="caution">
    <text evidence="2">The sequence shown here is derived from an EMBL/GenBank/DDBJ whole genome shotgun (WGS) entry which is preliminary data.</text>
</comment>